<dbReference type="CDD" id="cd01297">
    <property type="entry name" value="D-aminoacylase"/>
    <property type="match status" value="1"/>
</dbReference>
<dbReference type="Gene3D" id="3.20.20.140">
    <property type="entry name" value="Metal-dependent hydrolases"/>
    <property type="match status" value="1"/>
</dbReference>
<keyword evidence="3" id="KW-1185">Reference proteome</keyword>
<protein>
    <submittedName>
        <fullName evidence="2">D-aminoacylase</fullName>
    </submittedName>
</protein>
<name>A0A437M1E8_9PROT</name>
<accession>A0A437M1E8</accession>
<dbReference type="GO" id="GO:0005829">
    <property type="term" value="C:cytosol"/>
    <property type="evidence" value="ECO:0007669"/>
    <property type="project" value="TreeGrafter"/>
</dbReference>
<dbReference type="OrthoDB" id="9766983at2"/>
<dbReference type="SUPFAM" id="SSF51556">
    <property type="entry name" value="Metallo-dependent hydrolases"/>
    <property type="match status" value="1"/>
</dbReference>
<gene>
    <name evidence="2" type="ORF">EOD42_21450</name>
</gene>
<feature type="domain" description="Amidohydrolase 3" evidence="1">
    <location>
        <begin position="47"/>
        <end position="553"/>
    </location>
</feature>
<dbReference type="Pfam" id="PF07969">
    <property type="entry name" value="Amidohydro_3"/>
    <property type="match status" value="1"/>
</dbReference>
<evidence type="ECO:0000313" key="3">
    <source>
        <dbReference type="Proteomes" id="UP000282957"/>
    </source>
</evidence>
<dbReference type="SUPFAM" id="SSF51338">
    <property type="entry name" value="Composite domain of metallo-dependent hydrolases"/>
    <property type="match status" value="1"/>
</dbReference>
<dbReference type="InterPro" id="IPR013108">
    <property type="entry name" value="Amidohydro_3"/>
</dbReference>
<organism evidence="2 3">
    <name type="scientific">Rhodovarius crocodyli</name>
    <dbReference type="NCBI Taxonomy" id="1979269"/>
    <lineage>
        <taxon>Bacteria</taxon>
        <taxon>Pseudomonadati</taxon>
        <taxon>Pseudomonadota</taxon>
        <taxon>Alphaproteobacteria</taxon>
        <taxon>Acetobacterales</taxon>
        <taxon>Roseomonadaceae</taxon>
        <taxon>Rhodovarius</taxon>
    </lineage>
</organism>
<dbReference type="PANTHER" id="PTHR11647">
    <property type="entry name" value="HYDRANTOINASE/DIHYDROPYRIMIDINASE FAMILY MEMBER"/>
    <property type="match status" value="1"/>
</dbReference>
<dbReference type="GO" id="GO:0016812">
    <property type="term" value="F:hydrolase activity, acting on carbon-nitrogen (but not peptide) bonds, in cyclic amides"/>
    <property type="evidence" value="ECO:0007669"/>
    <property type="project" value="TreeGrafter"/>
</dbReference>
<reference evidence="2 3" key="1">
    <citation type="submission" date="2019-01" db="EMBL/GenBank/DDBJ databases">
        <authorList>
            <person name="Chen W.-M."/>
        </authorList>
    </citation>
    <scope>NUCLEOTIDE SEQUENCE [LARGE SCALE GENOMIC DNA]</scope>
    <source>
        <strain evidence="2 3">CCP-6</strain>
    </source>
</reference>
<sequence>MHDTVIRGGTIVDGTGAPAFVGDVAIDNGVITAVGGKAGPARRDVKAEGRLVTPGWVDVHTHYDGQATWDSQLAPSSWHGATTILMGNCGVGFAPVRPAHHQALIDLMEGVEDIPGIALAEGLKWDWQSFPEYLDALERLPRTIDVGTQVAHHPLRVFVMGERAIQREMATAADVAEMARLTEEAIRAGAFGFTTSRTDQHKTLAGELVPGRYAEHEELIAIGDALGRAGRGTFGMLSDFDDEAAEFGWLNTILERNKLPLWFLLTDRSYDPDRWRRLMDGVRAARSRGLPMSAQVAGRPVGLILGLTTSLNPFALREGFAALADLSPAEQLARLRDPAVKREILGQEASPRLVDVLPPLSRQIATRWDRMYVLGDPPNYEPPPERSIAAMAKVAGQTPEEFCYDYLTGGDGGRMLYFPVTNYVHGDLDVVHEMVTDPHTVLGLSDGGAHCGVICDASLNSFMLTHWVRDRPRDRLPLEFAIKRQTSETADFFGFTDRGRLQPGKKADVNVIDFEGLRLHHPYMVYDLPAGGRRLIQKVDGYDMTMVSGMPVFEKGEGTGAMPGKLVRAGR</sequence>
<dbReference type="Proteomes" id="UP000282957">
    <property type="component" value="Unassembled WGS sequence"/>
</dbReference>
<dbReference type="AlphaFoldDB" id="A0A437M1E8"/>
<evidence type="ECO:0000259" key="1">
    <source>
        <dbReference type="Pfam" id="PF07969"/>
    </source>
</evidence>
<dbReference type="RefSeq" id="WP_127789642.1">
    <property type="nucleotide sequence ID" value="NZ_SACL01000010.1"/>
</dbReference>
<evidence type="ECO:0000313" key="2">
    <source>
        <dbReference type="EMBL" id="RVT91539.1"/>
    </source>
</evidence>
<proteinExistence type="predicted"/>
<comment type="caution">
    <text evidence="2">The sequence shown here is derived from an EMBL/GenBank/DDBJ whole genome shotgun (WGS) entry which is preliminary data.</text>
</comment>
<dbReference type="EMBL" id="SACL01000010">
    <property type="protein sequence ID" value="RVT91539.1"/>
    <property type="molecule type" value="Genomic_DNA"/>
</dbReference>
<dbReference type="PANTHER" id="PTHR11647:SF1">
    <property type="entry name" value="COLLAPSIN RESPONSE MEDIATOR PROTEIN"/>
    <property type="match status" value="1"/>
</dbReference>
<dbReference type="InterPro" id="IPR050378">
    <property type="entry name" value="Metallo-dep_Hydrolases_sf"/>
</dbReference>
<dbReference type="InterPro" id="IPR011059">
    <property type="entry name" value="Metal-dep_hydrolase_composite"/>
</dbReference>
<dbReference type="InterPro" id="IPR032466">
    <property type="entry name" value="Metal_Hydrolase"/>
</dbReference>